<dbReference type="InterPro" id="IPR036460">
    <property type="entry name" value="Cu_amine_oxidase_C_sf"/>
</dbReference>
<feature type="domain" description="Copper amine oxidase N3-terminal" evidence="18">
    <location>
        <begin position="101"/>
        <end position="202"/>
    </location>
</feature>
<comment type="caution">
    <text evidence="19">The sequence shown here is derived from an EMBL/GenBank/DDBJ whole genome shotgun (WGS) entry which is preliminary data.</text>
</comment>
<evidence type="ECO:0000256" key="1">
    <source>
        <dbReference type="ARBA" id="ARBA00001935"/>
    </source>
</evidence>
<comment type="catalytic activity">
    <reaction evidence="12">
        <text>a primary methyl amine + O2 + H2O = an aldehyde + H2O2 + NH4(+)</text>
        <dbReference type="Rhea" id="RHEA:16153"/>
        <dbReference type="ChEBI" id="CHEBI:15377"/>
        <dbReference type="ChEBI" id="CHEBI:15379"/>
        <dbReference type="ChEBI" id="CHEBI:16240"/>
        <dbReference type="ChEBI" id="CHEBI:17478"/>
        <dbReference type="ChEBI" id="CHEBI:28938"/>
        <dbReference type="ChEBI" id="CHEBI:228804"/>
        <dbReference type="EC" id="1.4.3.21"/>
    </reaction>
</comment>
<dbReference type="InterPro" id="IPR015798">
    <property type="entry name" value="Cu_amine_oxidase_C"/>
</dbReference>
<dbReference type="EMBL" id="JAGTJQ010000001">
    <property type="protein sequence ID" value="KAH7040922.1"/>
    <property type="molecule type" value="Genomic_DNA"/>
</dbReference>
<dbReference type="PANTHER" id="PTHR10638:SF86">
    <property type="entry name" value="COPPER AMINE OXIDASE 1-RELATED"/>
    <property type="match status" value="1"/>
</dbReference>
<keyword evidence="7 13" id="KW-0801">TPQ</keyword>
<dbReference type="GO" id="GO:0048038">
    <property type="term" value="F:quinone binding"/>
    <property type="evidence" value="ECO:0007669"/>
    <property type="project" value="InterPro"/>
</dbReference>
<dbReference type="Pfam" id="PF02727">
    <property type="entry name" value="Cu_amine_oxidN2"/>
    <property type="match status" value="1"/>
</dbReference>
<evidence type="ECO:0000256" key="12">
    <source>
        <dbReference type="ARBA" id="ARBA00048032"/>
    </source>
</evidence>
<comment type="cofactor">
    <cofactor evidence="1">
        <name>Cu cation</name>
        <dbReference type="ChEBI" id="CHEBI:23378"/>
    </cofactor>
</comment>
<reference evidence="19" key="1">
    <citation type="journal article" date="2021" name="Nat. Commun.">
        <title>Genetic determinants of endophytism in the Arabidopsis root mycobiome.</title>
        <authorList>
            <person name="Mesny F."/>
            <person name="Miyauchi S."/>
            <person name="Thiergart T."/>
            <person name="Pickel B."/>
            <person name="Atanasova L."/>
            <person name="Karlsson M."/>
            <person name="Huettel B."/>
            <person name="Barry K.W."/>
            <person name="Haridas S."/>
            <person name="Chen C."/>
            <person name="Bauer D."/>
            <person name="Andreopoulos W."/>
            <person name="Pangilinan J."/>
            <person name="LaButti K."/>
            <person name="Riley R."/>
            <person name="Lipzen A."/>
            <person name="Clum A."/>
            <person name="Drula E."/>
            <person name="Henrissat B."/>
            <person name="Kohler A."/>
            <person name="Grigoriev I.V."/>
            <person name="Martin F.M."/>
            <person name="Hacquard S."/>
        </authorList>
    </citation>
    <scope>NUCLEOTIDE SEQUENCE</scope>
    <source>
        <strain evidence="19">MPI-CAGE-CH-0230</strain>
    </source>
</reference>
<comment type="cofactor">
    <cofactor evidence="15">
        <name>Cu cation</name>
        <dbReference type="ChEBI" id="CHEBI:23378"/>
    </cofactor>
    <text evidence="15">Contains 1 topaquinone per subunit.</text>
</comment>
<dbReference type="InterPro" id="IPR049948">
    <property type="entry name" value="Cu_Am_ox_TPQ-bd"/>
</dbReference>
<dbReference type="Gene3D" id="3.10.450.40">
    <property type="match status" value="2"/>
</dbReference>
<dbReference type="InterPro" id="IPR015802">
    <property type="entry name" value="Cu_amine_oxidase_N3"/>
</dbReference>
<evidence type="ECO:0000256" key="10">
    <source>
        <dbReference type="ARBA" id="ARBA00023157"/>
    </source>
</evidence>
<dbReference type="FunFam" id="3.10.450.40:FF:000019">
    <property type="entry name" value="Amine oxidase"/>
    <property type="match status" value="1"/>
</dbReference>
<dbReference type="SUPFAM" id="SSF54416">
    <property type="entry name" value="Amine oxidase N-terminal region"/>
    <property type="match status" value="2"/>
</dbReference>
<evidence type="ECO:0000256" key="14">
    <source>
        <dbReference type="PIRSR" id="PIRSR600269-51"/>
    </source>
</evidence>
<feature type="modified residue" description="2',4',5'-topaquinone" evidence="14">
    <location>
        <position position="389"/>
    </location>
</feature>
<dbReference type="GeneID" id="70187464"/>
<organism evidence="19 20">
    <name type="scientific">Microdochium trichocladiopsis</name>
    <dbReference type="NCBI Taxonomy" id="1682393"/>
    <lineage>
        <taxon>Eukaryota</taxon>
        <taxon>Fungi</taxon>
        <taxon>Dikarya</taxon>
        <taxon>Ascomycota</taxon>
        <taxon>Pezizomycotina</taxon>
        <taxon>Sordariomycetes</taxon>
        <taxon>Xylariomycetidae</taxon>
        <taxon>Xylariales</taxon>
        <taxon>Microdochiaceae</taxon>
        <taxon>Microdochium</taxon>
    </lineage>
</organism>
<dbReference type="EC" id="1.4.3.-" evidence="15"/>
<evidence type="ECO:0000259" key="17">
    <source>
        <dbReference type="Pfam" id="PF02727"/>
    </source>
</evidence>
<name>A0A9P8YFR5_9PEZI</name>
<evidence type="ECO:0000256" key="2">
    <source>
        <dbReference type="ARBA" id="ARBA00001936"/>
    </source>
</evidence>
<comment type="subunit">
    <text evidence="5">Homodimer.</text>
</comment>
<dbReference type="InterPro" id="IPR015800">
    <property type="entry name" value="Cu_amine_oxidase_N2"/>
</dbReference>
<dbReference type="GO" id="GO:0005507">
    <property type="term" value="F:copper ion binding"/>
    <property type="evidence" value="ECO:0007669"/>
    <property type="project" value="InterPro"/>
</dbReference>
<dbReference type="Pfam" id="PF01179">
    <property type="entry name" value="Cu_amine_oxid"/>
    <property type="match status" value="1"/>
</dbReference>
<evidence type="ECO:0000256" key="6">
    <source>
        <dbReference type="ARBA" id="ARBA00022723"/>
    </source>
</evidence>
<dbReference type="RefSeq" id="XP_046018977.1">
    <property type="nucleotide sequence ID" value="XM_046157918.1"/>
</dbReference>
<keyword evidence="11" id="KW-0464">Manganese</keyword>
<evidence type="ECO:0000256" key="5">
    <source>
        <dbReference type="ARBA" id="ARBA00011738"/>
    </source>
</evidence>
<dbReference type="InterPro" id="IPR016182">
    <property type="entry name" value="Cu_amine_oxidase_N-reg"/>
</dbReference>
<evidence type="ECO:0000313" key="19">
    <source>
        <dbReference type="EMBL" id="KAH7040922.1"/>
    </source>
</evidence>
<proteinExistence type="inferred from homology"/>
<evidence type="ECO:0000313" key="20">
    <source>
        <dbReference type="Proteomes" id="UP000756346"/>
    </source>
</evidence>
<sequence>MGSSVASPLPHPFDPLSQSEIEAAIAIVKKAHGDVFFNVVSLHEPRKAEMTVWLADPENAPRPLRIADTVVIAPGGKVYDGLVDLASGKITKWELLDGLQPIITMEELQAVEYVCRKDPKVIEQCKISGIAEEDMDKVYCDPWTIGYDERHGSKIRLQQALMYYRPHVDDCQYQYPLDFCPIYDAEKQAIVAIDIPKIRRPLSTAAPVNYTTAAVEKAGGYRKNLKPINITQPEGVSFEMKGREIEWQNWKFHIGFNYREGIVLNNITYNDKGNERPIFYRLSLAEMVVPYGNPEHPHQRKHAFDLGEYGAGYMTNSLTLGCDCKGSIHYLDADFPARDGSIRTIKNAVCIHEEDAGILFKHSDFRDDSTIVTRARKLIVQQIFTAANYEYAIQWIFHQDGTIQPEIKLTGILNTYSMNPGEDTNGWGTQVYPGVNAHNHQHLFCLRIDPQIDGHNNSIAVCDAVASSAPVGSPENFYGNAFSARRTVFKTTGESKTDYDGSTSRTWDMCNPSKLHPYSGKPVSYKLVSREVPGLLPKEGGLVWKRAGFARHAVHVTKYRDDQLWPAGRHVPQTSGEPSLGLPEWIGDGTEAIDNTDVVLWHTFGVTHFPAPEDFPVMPVEPITLLLRPRNFFANNPVMDVPPSYAATPSQVAAQKKAAAAAAESGGQGGGVVGAIVDGLVDARDKLSRLAFGAPAPAEGTNGACCQGTNGH</sequence>
<dbReference type="Pfam" id="PF02728">
    <property type="entry name" value="Cu_amine_oxidN3"/>
    <property type="match status" value="1"/>
</dbReference>
<evidence type="ECO:0000259" key="18">
    <source>
        <dbReference type="Pfam" id="PF02728"/>
    </source>
</evidence>
<protein>
    <recommendedName>
        <fullName evidence="15">Amine oxidase</fullName>
        <ecNumber evidence="15">1.4.3.-</ecNumber>
    </recommendedName>
</protein>
<dbReference type="InterPro" id="IPR049947">
    <property type="entry name" value="Cu_Am_Ox_Cu-bd"/>
</dbReference>
<evidence type="ECO:0000259" key="16">
    <source>
        <dbReference type="Pfam" id="PF01179"/>
    </source>
</evidence>
<keyword evidence="6 15" id="KW-0479">Metal-binding</keyword>
<keyword evidence="8 15" id="KW-0560">Oxidoreductase</keyword>
<dbReference type="FunFam" id="3.10.450.40:FF:000014">
    <property type="entry name" value="Peroxisomal primary amine oxidase"/>
    <property type="match status" value="1"/>
</dbReference>
<keyword evidence="10" id="KW-1015">Disulfide bond</keyword>
<evidence type="ECO:0000256" key="11">
    <source>
        <dbReference type="ARBA" id="ARBA00023211"/>
    </source>
</evidence>
<dbReference type="PANTHER" id="PTHR10638">
    <property type="entry name" value="COPPER AMINE OXIDASE"/>
    <property type="match status" value="1"/>
</dbReference>
<accession>A0A9P8YFR5</accession>
<feature type="domain" description="Copper amine oxidase N2-terminal" evidence="17">
    <location>
        <begin position="11"/>
        <end position="94"/>
    </location>
</feature>
<feature type="active site" description="Proton acceptor" evidence="13">
    <location>
        <position position="305"/>
    </location>
</feature>
<dbReference type="FunFam" id="2.70.98.20:FF:000001">
    <property type="entry name" value="Amine oxidase"/>
    <property type="match status" value="1"/>
</dbReference>
<dbReference type="SUPFAM" id="SSF49998">
    <property type="entry name" value="Amine oxidase catalytic domain"/>
    <property type="match status" value="1"/>
</dbReference>
<evidence type="ECO:0000256" key="9">
    <source>
        <dbReference type="ARBA" id="ARBA00023008"/>
    </source>
</evidence>
<keyword evidence="9 15" id="KW-0186">Copper</keyword>
<dbReference type="AlphaFoldDB" id="A0A9P8YFR5"/>
<evidence type="ECO:0000256" key="3">
    <source>
        <dbReference type="ARBA" id="ARBA00001947"/>
    </source>
</evidence>
<comment type="similarity">
    <text evidence="4 15">Belongs to the copper/topaquinone oxidase family.</text>
</comment>
<comment type="PTM">
    <text evidence="14 15">Topaquinone (TPQ) is generated by copper-dependent autoxidation of a specific tyrosyl residue.</text>
</comment>
<feature type="active site" description="Schiff-base intermediate with substrate; via topaquinone" evidence="13">
    <location>
        <position position="389"/>
    </location>
</feature>
<comment type="cofactor">
    <cofactor evidence="2">
        <name>Mn(2+)</name>
        <dbReference type="ChEBI" id="CHEBI:29035"/>
    </cofactor>
</comment>
<dbReference type="Gene3D" id="2.70.98.20">
    <property type="entry name" value="Copper amine oxidase, catalytic domain"/>
    <property type="match status" value="1"/>
</dbReference>
<dbReference type="GO" id="GO:0009308">
    <property type="term" value="P:amine metabolic process"/>
    <property type="evidence" value="ECO:0007669"/>
    <property type="project" value="UniProtKB-UniRule"/>
</dbReference>
<dbReference type="InterPro" id="IPR000269">
    <property type="entry name" value="Cu_amine_oxidase"/>
</dbReference>
<gene>
    <name evidence="19" type="ORF">B0I36DRAFT_358149</name>
</gene>
<dbReference type="Proteomes" id="UP000756346">
    <property type="component" value="Unassembled WGS sequence"/>
</dbReference>
<dbReference type="NCBIfam" id="NF008559">
    <property type="entry name" value="PRK11504.1"/>
    <property type="match status" value="1"/>
</dbReference>
<keyword evidence="20" id="KW-1185">Reference proteome</keyword>
<dbReference type="GO" id="GO:0008131">
    <property type="term" value="F:primary methylamine oxidase activity"/>
    <property type="evidence" value="ECO:0007669"/>
    <property type="project" value="UniProtKB-EC"/>
</dbReference>
<evidence type="ECO:0000256" key="4">
    <source>
        <dbReference type="ARBA" id="ARBA00007983"/>
    </source>
</evidence>
<dbReference type="PROSITE" id="PS01164">
    <property type="entry name" value="COPPER_AMINE_OXID_1"/>
    <property type="match status" value="1"/>
</dbReference>
<evidence type="ECO:0000256" key="13">
    <source>
        <dbReference type="PIRSR" id="PIRSR600269-50"/>
    </source>
</evidence>
<evidence type="ECO:0000256" key="7">
    <source>
        <dbReference type="ARBA" id="ARBA00022772"/>
    </source>
</evidence>
<evidence type="ECO:0000256" key="15">
    <source>
        <dbReference type="RuleBase" id="RU000672"/>
    </source>
</evidence>
<evidence type="ECO:0000256" key="8">
    <source>
        <dbReference type="ARBA" id="ARBA00023002"/>
    </source>
</evidence>
<dbReference type="PROSITE" id="PS01165">
    <property type="entry name" value="COPPER_AMINE_OXID_2"/>
    <property type="match status" value="1"/>
</dbReference>
<comment type="cofactor">
    <cofactor evidence="3">
        <name>Zn(2+)</name>
        <dbReference type="ChEBI" id="CHEBI:29105"/>
    </cofactor>
</comment>
<feature type="domain" description="Copper amine oxidase catalytic" evidence="16">
    <location>
        <begin position="228"/>
        <end position="639"/>
    </location>
</feature>
<dbReference type="OrthoDB" id="5379943at2759"/>